<reference evidence="1" key="1">
    <citation type="journal article" date="2023" name="Mol. Ecol. Resour.">
        <title>Chromosome-level genome assembly of a triploid poplar Populus alba 'Berolinensis'.</title>
        <authorList>
            <person name="Chen S."/>
            <person name="Yu Y."/>
            <person name="Wang X."/>
            <person name="Wang S."/>
            <person name="Zhang T."/>
            <person name="Zhou Y."/>
            <person name="He R."/>
            <person name="Meng N."/>
            <person name="Wang Y."/>
            <person name="Liu W."/>
            <person name="Liu Z."/>
            <person name="Liu J."/>
            <person name="Guo Q."/>
            <person name="Huang H."/>
            <person name="Sederoff R.R."/>
            <person name="Wang G."/>
            <person name="Qu G."/>
            <person name="Chen S."/>
        </authorList>
    </citation>
    <scope>NUCLEOTIDE SEQUENCE</scope>
    <source>
        <strain evidence="1">SC-2020</strain>
    </source>
</reference>
<protein>
    <submittedName>
        <fullName evidence="1">Uncharacterized protein</fullName>
    </submittedName>
</protein>
<dbReference type="EMBL" id="JAQIZT010000003">
    <property type="protein sequence ID" value="KAJ7003310.1"/>
    <property type="molecule type" value="Genomic_DNA"/>
</dbReference>
<dbReference type="AlphaFoldDB" id="A0AAD6R7Q0"/>
<accession>A0AAD6R7Q0</accession>
<proteinExistence type="predicted"/>
<organism evidence="1 2">
    <name type="scientific">Populus alba x Populus x berolinensis</name>
    <dbReference type="NCBI Taxonomy" id="444605"/>
    <lineage>
        <taxon>Eukaryota</taxon>
        <taxon>Viridiplantae</taxon>
        <taxon>Streptophyta</taxon>
        <taxon>Embryophyta</taxon>
        <taxon>Tracheophyta</taxon>
        <taxon>Spermatophyta</taxon>
        <taxon>Magnoliopsida</taxon>
        <taxon>eudicotyledons</taxon>
        <taxon>Gunneridae</taxon>
        <taxon>Pentapetalae</taxon>
        <taxon>rosids</taxon>
        <taxon>fabids</taxon>
        <taxon>Malpighiales</taxon>
        <taxon>Salicaceae</taxon>
        <taxon>Saliceae</taxon>
        <taxon>Populus</taxon>
    </lineage>
</organism>
<gene>
    <name evidence="1" type="ORF">NC653_008522</name>
</gene>
<keyword evidence="2" id="KW-1185">Reference proteome</keyword>
<evidence type="ECO:0000313" key="2">
    <source>
        <dbReference type="Proteomes" id="UP001164929"/>
    </source>
</evidence>
<comment type="caution">
    <text evidence="1">The sequence shown here is derived from an EMBL/GenBank/DDBJ whole genome shotgun (WGS) entry which is preliminary data.</text>
</comment>
<evidence type="ECO:0000313" key="1">
    <source>
        <dbReference type="EMBL" id="KAJ7003310.1"/>
    </source>
</evidence>
<sequence length="77" mass="8674">MFVSFAAARELFVGKQPLIPSATRNVSFLRVASHRASFGHLLGLLLCLHTDTFCWPFATEQSSLDWPYMLAGWKSEN</sequence>
<dbReference type="Proteomes" id="UP001164929">
    <property type="component" value="Chromosome 3"/>
</dbReference>
<name>A0AAD6R7Q0_9ROSI</name>